<sequence length="411" mass="47128">MKNMLVLPEKSRKVTIRQLGEKALQIKQFQDKWRDSIMAPKPRKTPPVFTTTEIAEMCNLKREQVQYFATKEDSPMPSGQANGTGRSRSRTFTLVEARAWIQQMSDIYQTRLATSPEDIGNFRGRVIVTAQLKGGSAKTTTTMCMAQALTLRGRRVLVVDLDPQASCSELCGLYAEKDITPEDTVLPFLKYHYESEGLLGKIQPTYWDGLDIIPGHTMLHEAEFFLPSNQKDYPGYRFWTVLRQGFEELRKHYDYILMDTSPSLSYVNLNALFAADAMVMPMIPENLDFISSLTFWSLFNDVIASLKKYEEDKEYSFISILLSRVEHGPTSNSSVVKTWAQSAYEEWLDPFEIPDSSVMSGSALSLSTVFDLSRNDTAYKSLQRVRQPFVDYVRWLDEKFVKEWKEETIHG</sequence>
<dbReference type="Gene3D" id="3.40.50.300">
    <property type="entry name" value="P-loop containing nucleotide triphosphate hydrolases"/>
    <property type="match status" value="1"/>
</dbReference>
<proteinExistence type="predicted"/>
<dbReference type="EMBL" id="CADIKH010000100">
    <property type="protein sequence ID" value="CAB3774188.1"/>
    <property type="molecule type" value="Genomic_DNA"/>
</dbReference>
<evidence type="ECO:0000313" key="2">
    <source>
        <dbReference type="EMBL" id="CAB3774188.1"/>
    </source>
</evidence>
<name>A0A6J5F5T1_9BURK</name>
<dbReference type="InterPro" id="IPR050678">
    <property type="entry name" value="DNA_Partitioning_ATPase"/>
</dbReference>
<evidence type="ECO:0000259" key="1">
    <source>
        <dbReference type="Pfam" id="PF13614"/>
    </source>
</evidence>
<organism evidence="2 3">
    <name type="scientific">Paraburkholderia humisilvae</name>
    <dbReference type="NCBI Taxonomy" id="627669"/>
    <lineage>
        <taxon>Bacteria</taxon>
        <taxon>Pseudomonadati</taxon>
        <taxon>Pseudomonadota</taxon>
        <taxon>Betaproteobacteria</taxon>
        <taxon>Burkholderiales</taxon>
        <taxon>Burkholderiaceae</taxon>
        <taxon>Paraburkholderia</taxon>
    </lineage>
</organism>
<dbReference type="PANTHER" id="PTHR13696">
    <property type="entry name" value="P-LOOP CONTAINING NUCLEOSIDE TRIPHOSPHATE HYDROLASE"/>
    <property type="match status" value="1"/>
</dbReference>
<dbReference type="RefSeq" id="WP_175232887.1">
    <property type="nucleotide sequence ID" value="NZ_CADIKH010000100.1"/>
</dbReference>
<dbReference type="CDD" id="cd02042">
    <property type="entry name" value="ParAB_family"/>
    <property type="match status" value="1"/>
</dbReference>
<keyword evidence="3" id="KW-1185">Reference proteome</keyword>
<dbReference type="AlphaFoldDB" id="A0A6J5F5T1"/>
<feature type="domain" description="AAA" evidence="1">
    <location>
        <begin position="125"/>
        <end position="288"/>
    </location>
</feature>
<gene>
    <name evidence="2" type="ORF">LMG29542_07636</name>
</gene>
<dbReference type="Proteomes" id="UP000494363">
    <property type="component" value="Unassembled WGS sequence"/>
</dbReference>
<dbReference type="InterPro" id="IPR027417">
    <property type="entry name" value="P-loop_NTPase"/>
</dbReference>
<protein>
    <recommendedName>
        <fullName evidence="1">AAA domain-containing protein</fullName>
    </recommendedName>
</protein>
<dbReference type="Pfam" id="PF13614">
    <property type="entry name" value="AAA_31"/>
    <property type="match status" value="1"/>
</dbReference>
<dbReference type="InterPro" id="IPR025669">
    <property type="entry name" value="AAA_dom"/>
</dbReference>
<dbReference type="SUPFAM" id="SSF52540">
    <property type="entry name" value="P-loop containing nucleoside triphosphate hydrolases"/>
    <property type="match status" value="1"/>
</dbReference>
<accession>A0A6J5F5T1</accession>
<evidence type="ECO:0000313" key="3">
    <source>
        <dbReference type="Proteomes" id="UP000494363"/>
    </source>
</evidence>
<dbReference type="PANTHER" id="PTHR13696:SF52">
    <property type="entry name" value="PARA FAMILY PROTEIN CT_582"/>
    <property type="match status" value="1"/>
</dbReference>
<reference evidence="2 3" key="1">
    <citation type="submission" date="2020-04" db="EMBL/GenBank/DDBJ databases">
        <authorList>
            <person name="De Canck E."/>
        </authorList>
    </citation>
    <scope>NUCLEOTIDE SEQUENCE [LARGE SCALE GENOMIC DNA]</scope>
    <source>
        <strain evidence="2 3">LMG 29542</strain>
    </source>
</reference>